<protein>
    <submittedName>
        <fullName evidence="4">1-acyl-sn-glycerol-3-phosphate acyltransferase</fullName>
    </submittedName>
</protein>
<dbReference type="GO" id="GO:0003841">
    <property type="term" value="F:1-acylglycerol-3-phosphate O-acyltransferase activity"/>
    <property type="evidence" value="ECO:0007669"/>
    <property type="project" value="TreeGrafter"/>
</dbReference>
<keyword evidence="2 4" id="KW-0012">Acyltransferase</keyword>
<comment type="caution">
    <text evidence="4">The sequence shown here is derived from an EMBL/GenBank/DDBJ whole genome shotgun (WGS) entry which is preliminary data.</text>
</comment>
<proteinExistence type="predicted"/>
<dbReference type="EMBL" id="RZGZ01000002">
    <property type="protein sequence ID" value="RUR00862.1"/>
    <property type="molecule type" value="Genomic_DNA"/>
</dbReference>
<dbReference type="InterPro" id="IPR002123">
    <property type="entry name" value="Plipid/glycerol_acylTrfase"/>
</dbReference>
<dbReference type="Pfam" id="PF01553">
    <property type="entry name" value="Acyltransferase"/>
    <property type="match status" value="1"/>
</dbReference>
<dbReference type="SUPFAM" id="SSF69593">
    <property type="entry name" value="Glycerol-3-phosphate (1)-acyltransferase"/>
    <property type="match status" value="1"/>
</dbReference>
<dbReference type="OrthoDB" id="9808424at2"/>
<name>A0A3S0XAN7_9MICO</name>
<dbReference type="SMART" id="SM00563">
    <property type="entry name" value="PlsC"/>
    <property type="match status" value="1"/>
</dbReference>
<sequence length="249" mass="25864">MIRRATVSPLLPLAAVAVLAHRPLRRAAVRAAVDVVTWGVEEIAEGTGPFVFAANHPSSLDGPLLRSVLEPVVGPVAVASDAAGLGRGAAGAVGLGAARVTLRAGRSVVVFAEAERADDGDLRGFGTAAARLAIEAGAPLVPVAIDGTFAALPPWRPLPRAGRPRVTVTFSRPIPAGASDEPAELAHRAEQAVQTAIDGTRGPWFAAHLAHAGSGEGDGAESHSGRARWRRIWGSTRTDARPARRRTWR</sequence>
<dbReference type="Proteomes" id="UP000274909">
    <property type="component" value="Unassembled WGS sequence"/>
</dbReference>
<dbReference type="GO" id="GO:0006654">
    <property type="term" value="P:phosphatidic acid biosynthetic process"/>
    <property type="evidence" value="ECO:0007669"/>
    <property type="project" value="TreeGrafter"/>
</dbReference>
<reference evidence="4 5" key="1">
    <citation type="submission" date="2018-12" db="EMBL/GenBank/DDBJ databases">
        <authorList>
            <person name="Li F."/>
        </authorList>
    </citation>
    <scope>NUCLEOTIDE SEQUENCE [LARGE SCALE GENOMIC DNA]</scope>
    <source>
        <strain evidence="4 5">EGI 6500705</strain>
    </source>
</reference>
<evidence type="ECO:0000259" key="3">
    <source>
        <dbReference type="SMART" id="SM00563"/>
    </source>
</evidence>
<dbReference type="AlphaFoldDB" id="A0A3S0XAN7"/>
<dbReference type="PANTHER" id="PTHR10434:SF11">
    <property type="entry name" value="1-ACYL-SN-GLYCEROL-3-PHOSPHATE ACYLTRANSFERASE"/>
    <property type="match status" value="1"/>
</dbReference>
<evidence type="ECO:0000313" key="5">
    <source>
        <dbReference type="Proteomes" id="UP000274909"/>
    </source>
</evidence>
<gene>
    <name evidence="4" type="ORF">ELQ94_04765</name>
</gene>
<keyword evidence="1 4" id="KW-0808">Transferase</keyword>
<keyword evidence="5" id="KW-1185">Reference proteome</keyword>
<dbReference type="CDD" id="cd07989">
    <property type="entry name" value="LPLAT_AGPAT-like"/>
    <property type="match status" value="1"/>
</dbReference>
<evidence type="ECO:0000256" key="1">
    <source>
        <dbReference type="ARBA" id="ARBA00022679"/>
    </source>
</evidence>
<feature type="domain" description="Phospholipid/glycerol acyltransferase" evidence="3">
    <location>
        <begin position="50"/>
        <end position="148"/>
    </location>
</feature>
<dbReference type="RefSeq" id="WP_127047744.1">
    <property type="nucleotide sequence ID" value="NZ_RZGZ01000002.1"/>
</dbReference>
<dbReference type="PANTHER" id="PTHR10434">
    <property type="entry name" value="1-ACYL-SN-GLYCEROL-3-PHOSPHATE ACYLTRANSFERASE"/>
    <property type="match status" value="1"/>
</dbReference>
<evidence type="ECO:0000313" key="4">
    <source>
        <dbReference type="EMBL" id="RUR00862.1"/>
    </source>
</evidence>
<accession>A0A3S0XAN7</accession>
<evidence type="ECO:0000256" key="2">
    <source>
        <dbReference type="ARBA" id="ARBA00023315"/>
    </source>
</evidence>
<organism evidence="4 5">
    <name type="scientific">Labedella endophytica</name>
    <dbReference type="NCBI Taxonomy" id="1523160"/>
    <lineage>
        <taxon>Bacteria</taxon>
        <taxon>Bacillati</taxon>
        <taxon>Actinomycetota</taxon>
        <taxon>Actinomycetes</taxon>
        <taxon>Micrococcales</taxon>
        <taxon>Microbacteriaceae</taxon>
        <taxon>Labedella</taxon>
    </lineage>
</organism>